<feature type="transmembrane region" description="Helical" evidence="7">
    <location>
        <begin position="253"/>
        <end position="271"/>
    </location>
</feature>
<comment type="subcellular location">
    <subcellularLocation>
        <location evidence="1">Membrane</location>
        <topology evidence="1">Multi-pass membrane protein</topology>
    </subcellularLocation>
</comment>
<dbReference type="PANTHER" id="PTHR36838:SF3">
    <property type="entry name" value="TRANSPORTER AUXIN EFFLUX CARRIER EC FAMILY"/>
    <property type="match status" value="1"/>
</dbReference>
<feature type="transmembrane region" description="Helical" evidence="7">
    <location>
        <begin position="65"/>
        <end position="85"/>
    </location>
</feature>
<dbReference type="GO" id="GO:0055085">
    <property type="term" value="P:transmembrane transport"/>
    <property type="evidence" value="ECO:0007669"/>
    <property type="project" value="InterPro"/>
</dbReference>
<feature type="transmembrane region" description="Helical" evidence="7">
    <location>
        <begin position="226"/>
        <end position="247"/>
    </location>
</feature>
<name>A0A3L8PVX0_9GAMM</name>
<keyword evidence="6 7" id="KW-0472">Membrane</keyword>
<evidence type="ECO:0000256" key="2">
    <source>
        <dbReference type="ARBA" id="ARBA00022448"/>
    </source>
</evidence>
<dbReference type="EMBL" id="QZEI01000065">
    <property type="protein sequence ID" value="RLV58568.1"/>
    <property type="molecule type" value="Genomic_DNA"/>
</dbReference>
<evidence type="ECO:0000313" key="9">
    <source>
        <dbReference type="Proteomes" id="UP000281474"/>
    </source>
</evidence>
<dbReference type="Pfam" id="PF03547">
    <property type="entry name" value="Mem_trans"/>
    <property type="match status" value="1"/>
</dbReference>
<evidence type="ECO:0000256" key="4">
    <source>
        <dbReference type="ARBA" id="ARBA00022692"/>
    </source>
</evidence>
<accession>A0A3L8PVX0</accession>
<dbReference type="AlphaFoldDB" id="A0A3L8PVX0"/>
<feature type="transmembrane region" description="Helical" evidence="7">
    <location>
        <begin position="283"/>
        <end position="302"/>
    </location>
</feature>
<comment type="caution">
    <text evidence="8">The sequence shown here is derived from an EMBL/GenBank/DDBJ whole genome shotgun (WGS) entry which is preliminary data.</text>
</comment>
<sequence>MLSSTILPLLIVISLGYVTTKLKYFDEAGIKAITRLFFYICIPALLFSHMATADVLHIANTKVLLAFYVSMTISFGLYFIVCRYIKRTKAESAVSALGANYSNVLLVGLPVILIVLGQEWAAEVFVVILFHSLYSFTVTYFFVADRGDTAFSTVGKIAKSVFCNPVVLSISLGALFSVLKIPLPNVIETSLELISSSAIAGGLFVLGANLYLLQDKCNFNTSIAQSLFKLFVLPTIVYLASTHVWPIDNEHRLILVILAGSPVGVNAYLLAHNSKILEAEIAGSVFISTLLSMFSFSFWLAILL</sequence>
<evidence type="ECO:0000256" key="3">
    <source>
        <dbReference type="ARBA" id="ARBA00022475"/>
    </source>
</evidence>
<evidence type="ECO:0000256" key="6">
    <source>
        <dbReference type="ARBA" id="ARBA00023136"/>
    </source>
</evidence>
<feature type="transmembrane region" description="Helical" evidence="7">
    <location>
        <begin position="162"/>
        <end position="181"/>
    </location>
</feature>
<evidence type="ECO:0000256" key="5">
    <source>
        <dbReference type="ARBA" id="ARBA00022989"/>
    </source>
</evidence>
<keyword evidence="5 7" id="KW-1133">Transmembrane helix</keyword>
<keyword evidence="9" id="KW-1185">Reference proteome</keyword>
<feature type="transmembrane region" description="Helical" evidence="7">
    <location>
        <begin position="124"/>
        <end position="142"/>
    </location>
</feature>
<dbReference type="RefSeq" id="WP_121840121.1">
    <property type="nucleotide sequence ID" value="NZ_ML014814.1"/>
</dbReference>
<dbReference type="Proteomes" id="UP000281474">
    <property type="component" value="Unassembled WGS sequence"/>
</dbReference>
<keyword evidence="3" id="KW-1003">Cell membrane</keyword>
<keyword evidence="4 7" id="KW-0812">Transmembrane</keyword>
<reference evidence="8 9" key="1">
    <citation type="submission" date="2018-09" db="EMBL/GenBank/DDBJ databases">
        <title>Phylogeny of the Shewanellaceae, and recommendation for two new genera, Pseudoshewanella and Parashewanella.</title>
        <authorList>
            <person name="Wang G."/>
        </authorList>
    </citation>
    <scope>NUCLEOTIDE SEQUENCE [LARGE SCALE GENOMIC DNA]</scope>
    <source>
        <strain evidence="8 9">C51</strain>
    </source>
</reference>
<evidence type="ECO:0000256" key="7">
    <source>
        <dbReference type="SAM" id="Phobius"/>
    </source>
</evidence>
<feature type="transmembrane region" description="Helical" evidence="7">
    <location>
        <begin position="6"/>
        <end position="24"/>
    </location>
</feature>
<gene>
    <name evidence="8" type="ORF">D5018_16645</name>
</gene>
<feature type="transmembrane region" description="Helical" evidence="7">
    <location>
        <begin position="36"/>
        <end position="59"/>
    </location>
</feature>
<feature type="transmembrane region" description="Helical" evidence="7">
    <location>
        <begin position="97"/>
        <end position="118"/>
    </location>
</feature>
<dbReference type="GO" id="GO:0016020">
    <property type="term" value="C:membrane"/>
    <property type="evidence" value="ECO:0007669"/>
    <property type="project" value="UniProtKB-SubCell"/>
</dbReference>
<protein>
    <submittedName>
        <fullName evidence="8">AEC family transporter</fullName>
    </submittedName>
</protein>
<keyword evidence="2" id="KW-0813">Transport</keyword>
<dbReference type="InterPro" id="IPR004776">
    <property type="entry name" value="Mem_transp_PIN-like"/>
</dbReference>
<dbReference type="OrthoDB" id="5870554at2"/>
<proteinExistence type="predicted"/>
<evidence type="ECO:0000256" key="1">
    <source>
        <dbReference type="ARBA" id="ARBA00004141"/>
    </source>
</evidence>
<organism evidence="8 9">
    <name type="scientific">Parashewanella curva</name>
    <dbReference type="NCBI Taxonomy" id="2338552"/>
    <lineage>
        <taxon>Bacteria</taxon>
        <taxon>Pseudomonadati</taxon>
        <taxon>Pseudomonadota</taxon>
        <taxon>Gammaproteobacteria</taxon>
        <taxon>Alteromonadales</taxon>
        <taxon>Shewanellaceae</taxon>
        <taxon>Parashewanella</taxon>
    </lineage>
</organism>
<evidence type="ECO:0000313" key="8">
    <source>
        <dbReference type="EMBL" id="RLV58568.1"/>
    </source>
</evidence>
<feature type="transmembrane region" description="Helical" evidence="7">
    <location>
        <begin position="193"/>
        <end position="214"/>
    </location>
</feature>
<dbReference type="PANTHER" id="PTHR36838">
    <property type="entry name" value="AUXIN EFFLUX CARRIER FAMILY PROTEIN"/>
    <property type="match status" value="1"/>
</dbReference>